<dbReference type="InterPro" id="IPR001959">
    <property type="entry name" value="Transposase"/>
</dbReference>
<dbReference type="AlphaFoldDB" id="A0A846RXF5"/>
<proteinExistence type="inferred from homology"/>
<dbReference type="InterPro" id="IPR051399">
    <property type="entry name" value="RNA-guided_DNA_endo/Transpos"/>
</dbReference>
<keyword evidence="3" id="KW-0815">Transposition</keyword>
<feature type="domain" description="Cas12f1-like TNB" evidence="7">
    <location>
        <begin position="146"/>
        <end position="212"/>
    </location>
</feature>
<evidence type="ECO:0000256" key="1">
    <source>
        <dbReference type="ARBA" id="ARBA00008761"/>
    </source>
</evidence>
<comment type="caution">
    <text evidence="8">The sequence shown here is derived from an EMBL/GenBank/DDBJ whole genome shotgun (WGS) entry which is preliminary data.</text>
</comment>
<feature type="domain" description="Probable transposase IS891/IS1136/IS1341" evidence="6">
    <location>
        <begin position="15"/>
        <end position="129"/>
    </location>
</feature>
<evidence type="ECO:0000259" key="7">
    <source>
        <dbReference type="Pfam" id="PF07282"/>
    </source>
</evidence>
<dbReference type="Pfam" id="PF07282">
    <property type="entry name" value="Cas12f1-like_TNB"/>
    <property type="match status" value="1"/>
</dbReference>
<dbReference type="InterPro" id="IPR010095">
    <property type="entry name" value="Cas12f1-like_TNB"/>
</dbReference>
<evidence type="ECO:0000313" key="9">
    <source>
        <dbReference type="Proteomes" id="UP000576792"/>
    </source>
</evidence>
<dbReference type="PANTHER" id="PTHR30405:SF25">
    <property type="entry name" value="RNA-GUIDED DNA ENDONUCLEASE INSQ-RELATED"/>
    <property type="match status" value="1"/>
</dbReference>
<gene>
    <name evidence="8" type="ORF">BKA07_000358</name>
</gene>
<dbReference type="GO" id="GO:0032196">
    <property type="term" value="P:transposition"/>
    <property type="evidence" value="ECO:0007669"/>
    <property type="project" value="UniProtKB-KW"/>
</dbReference>
<reference evidence="8 9" key="1">
    <citation type="submission" date="2020-03" db="EMBL/GenBank/DDBJ databases">
        <title>Sequencing the genomes of 1000 actinobacteria strains.</title>
        <authorList>
            <person name="Klenk H.-P."/>
        </authorList>
    </citation>
    <scope>NUCLEOTIDE SEQUENCE [LARGE SCALE GENOMIC DNA]</scope>
    <source>
        <strain evidence="8 9">DSM 18964</strain>
    </source>
</reference>
<keyword evidence="5" id="KW-0233">DNA recombination</keyword>
<evidence type="ECO:0000313" key="8">
    <source>
        <dbReference type="EMBL" id="NJC55323.1"/>
    </source>
</evidence>
<evidence type="ECO:0000259" key="6">
    <source>
        <dbReference type="Pfam" id="PF01385"/>
    </source>
</evidence>
<keyword evidence="9" id="KW-1185">Reference proteome</keyword>
<dbReference type="PANTHER" id="PTHR30405">
    <property type="entry name" value="TRANSPOSASE"/>
    <property type="match status" value="1"/>
</dbReference>
<sequence length="233" mass="25714">MTVGLDRAGRWHVSILFETSVAPTPVAKATAVAIDLGIHSLATLSTGEKVTNPQFYKRDRRRIAKAHSTLNRKVKGSANHERARKRLARAHAKVADRRRDHLHKLSTRLIRENQTIVLEDLAVENLKRNGGKAKTGINRSISDAAWGQLRSLLEYKAGWQDRNLIIVDRFFPSSQLCSSCGARSGPTTLTVRQWSCDCGAFNDRDVNAARNILAAGLAATVCGGDRSRIRTPL</sequence>
<dbReference type="NCBIfam" id="TIGR01766">
    <property type="entry name" value="IS200/IS605 family accessory protein TnpB-like domain"/>
    <property type="match status" value="1"/>
</dbReference>
<dbReference type="EMBL" id="JAATJN010000001">
    <property type="protein sequence ID" value="NJC55323.1"/>
    <property type="molecule type" value="Genomic_DNA"/>
</dbReference>
<dbReference type="NCBIfam" id="NF040570">
    <property type="entry name" value="guided_TnpB"/>
    <property type="match status" value="1"/>
</dbReference>
<dbReference type="GO" id="GO:0003677">
    <property type="term" value="F:DNA binding"/>
    <property type="evidence" value="ECO:0007669"/>
    <property type="project" value="UniProtKB-KW"/>
</dbReference>
<protein>
    <submittedName>
        <fullName evidence="8">IS605 OrfB family transposase</fullName>
    </submittedName>
</protein>
<evidence type="ECO:0000256" key="5">
    <source>
        <dbReference type="ARBA" id="ARBA00023172"/>
    </source>
</evidence>
<comment type="similarity">
    <text evidence="1">In the C-terminal section; belongs to the transposase 35 family.</text>
</comment>
<evidence type="ECO:0000256" key="2">
    <source>
        <dbReference type="ARBA" id="ARBA00011044"/>
    </source>
</evidence>
<keyword evidence="4" id="KW-0238">DNA-binding</keyword>
<organism evidence="8 9">
    <name type="scientific">Brevibacterium marinum</name>
    <dbReference type="NCBI Taxonomy" id="418643"/>
    <lineage>
        <taxon>Bacteria</taxon>
        <taxon>Bacillati</taxon>
        <taxon>Actinomycetota</taxon>
        <taxon>Actinomycetes</taxon>
        <taxon>Micrococcales</taxon>
        <taxon>Brevibacteriaceae</taxon>
        <taxon>Brevibacterium</taxon>
    </lineage>
</organism>
<dbReference type="Proteomes" id="UP000576792">
    <property type="component" value="Unassembled WGS sequence"/>
</dbReference>
<evidence type="ECO:0000256" key="4">
    <source>
        <dbReference type="ARBA" id="ARBA00023125"/>
    </source>
</evidence>
<evidence type="ECO:0000256" key="3">
    <source>
        <dbReference type="ARBA" id="ARBA00022578"/>
    </source>
</evidence>
<name>A0A846RXF5_9MICO</name>
<comment type="similarity">
    <text evidence="2">In the N-terminal section; belongs to the transposase 2 family.</text>
</comment>
<dbReference type="GO" id="GO:0006310">
    <property type="term" value="P:DNA recombination"/>
    <property type="evidence" value="ECO:0007669"/>
    <property type="project" value="UniProtKB-KW"/>
</dbReference>
<accession>A0A846RXF5</accession>
<dbReference type="Pfam" id="PF01385">
    <property type="entry name" value="OrfB_IS605"/>
    <property type="match status" value="1"/>
</dbReference>